<dbReference type="EMBL" id="VWOJ01000002">
    <property type="protein sequence ID" value="KAA5803319.1"/>
    <property type="molecule type" value="Genomic_DNA"/>
</dbReference>
<dbReference type="InterPro" id="IPR051276">
    <property type="entry name" value="Saccharopine_DH-like_oxidrdct"/>
</dbReference>
<name>A0A5M6ZF13_9PROT</name>
<sequence length="391" mass="41930">MDQREFDIVVFGATGFTGKLVAEYLAQNYGAQLRWAMAGRSADKLAAVRDEIGASPGTPLITADSADPASLKAMAARAKAVITTVGPYQTYGEPLVEACIAAGTDYVDLCGEPAWMRDIITRHDAAAKASGARIVLSCGFDSIPFDLGVYFLQREAMARTGKPVTRVKGRVRKMKGTFSGGTAASFAETMARAAREPEVIDWLKDPFSLTPGFRGPDQPHGAKPVYEEDLGSWSAPFIMAAINTKNVHRSNLLLGHLYGTDFVYDEMLLTGPGDEGEAIANHVARDRSMAENPPKPGEGPSREEREAGHYQVMFTGLMANGERLTAIAGGDRDPGYGSTSRMISECALALAHDVSRDQTPGGVWTPAPALGEAVIKRLTAPRAGLYFRIED</sequence>
<dbReference type="Pfam" id="PF03435">
    <property type="entry name" value="Sacchrp_dh_NADP"/>
    <property type="match status" value="1"/>
</dbReference>
<dbReference type="GO" id="GO:0005886">
    <property type="term" value="C:plasma membrane"/>
    <property type="evidence" value="ECO:0007669"/>
    <property type="project" value="TreeGrafter"/>
</dbReference>
<evidence type="ECO:0000313" key="5">
    <source>
        <dbReference type="Proteomes" id="UP000325122"/>
    </source>
</evidence>
<protein>
    <submittedName>
        <fullName evidence="4">NAD(P)H-binding protein</fullName>
    </submittedName>
</protein>
<comment type="caution">
    <text evidence="4">The sequence shown here is derived from an EMBL/GenBank/DDBJ whole genome shotgun (WGS) entry which is preliminary data.</text>
</comment>
<feature type="region of interest" description="Disordered" evidence="2">
    <location>
        <begin position="283"/>
        <end position="305"/>
    </location>
</feature>
<evidence type="ECO:0000313" key="4">
    <source>
        <dbReference type="EMBL" id="KAA5803319.1"/>
    </source>
</evidence>
<evidence type="ECO:0000256" key="1">
    <source>
        <dbReference type="ARBA" id="ARBA00010591"/>
    </source>
</evidence>
<dbReference type="InterPro" id="IPR005097">
    <property type="entry name" value="Sacchrp_dh_NADP-bd"/>
</dbReference>
<dbReference type="Gene3D" id="3.40.50.720">
    <property type="entry name" value="NAD(P)-binding Rossmann-like Domain"/>
    <property type="match status" value="1"/>
</dbReference>
<dbReference type="FunFam" id="3.40.50.720:FF:000413">
    <property type="entry name" value="Trans-acting enoyl reductase"/>
    <property type="match status" value="1"/>
</dbReference>
<dbReference type="GO" id="GO:0009247">
    <property type="term" value="P:glycolipid biosynthetic process"/>
    <property type="evidence" value="ECO:0007669"/>
    <property type="project" value="TreeGrafter"/>
</dbReference>
<evidence type="ECO:0000259" key="3">
    <source>
        <dbReference type="Pfam" id="PF03435"/>
    </source>
</evidence>
<dbReference type="PANTHER" id="PTHR12286">
    <property type="entry name" value="SACCHAROPINE DEHYDROGENASE-LIKE OXIDOREDUCTASE"/>
    <property type="match status" value="1"/>
</dbReference>
<dbReference type="SUPFAM" id="SSF51735">
    <property type="entry name" value="NAD(P)-binding Rossmann-fold domains"/>
    <property type="match status" value="1"/>
</dbReference>
<dbReference type="AlphaFoldDB" id="A0A5M6ZF13"/>
<feature type="domain" description="Saccharopine dehydrogenase NADP binding" evidence="3">
    <location>
        <begin position="8"/>
        <end position="134"/>
    </location>
</feature>
<dbReference type="InterPro" id="IPR036291">
    <property type="entry name" value="NAD(P)-bd_dom_sf"/>
</dbReference>
<comment type="similarity">
    <text evidence="1">Belongs to the saccharopine dehydrogenase family. Enoyl reductase subfamily.</text>
</comment>
<dbReference type="RefSeq" id="WP_150022588.1">
    <property type="nucleotide sequence ID" value="NZ_VWOJ01000002.1"/>
</dbReference>
<proteinExistence type="inferred from homology"/>
<organism evidence="4 5">
    <name type="scientific">Alkalicaulis satelles</name>
    <dbReference type="NCBI Taxonomy" id="2609175"/>
    <lineage>
        <taxon>Bacteria</taxon>
        <taxon>Pseudomonadati</taxon>
        <taxon>Pseudomonadota</taxon>
        <taxon>Alphaproteobacteria</taxon>
        <taxon>Maricaulales</taxon>
        <taxon>Maricaulaceae</taxon>
        <taxon>Alkalicaulis</taxon>
    </lineage>
</organism>
<reference evidence="4 5" key="1">
    <citation type="submission" date="2019-09" db="EMBL/GenBank/DDBJ databases">
        <authorList>
            <person name="Kevbrin V."/>
            <person name="Grouzdev D.S."/>
        </authorList>
    </citation>
    <scope>NUCLEOTIDE SEQUENCE [LARGE SCALE GENOMIC DNA]</scope>
    <source>
        <strain evidence="4 5">G-192</strain>
    </source>
</reference>
<keyword evidence="5" id="KW-1185">Reference proteome</keyword>
<dbReference type="Proteomes" id="UP000325122">
    <property type="component" value="Unassembled WGS sequence"/>
</dbReference>
<evidence type="ECO:0000256" key="2">
    <source>
        <dbReference type="SAM" id="MobiDB-lite"/>
    </source>
</evidence>
<dbReference type="PANTHER" id="PTHR12286:SF5">
    <property type="entry name" value="SACCHAROPINE DEHYDROGENASE-LIKE OXIDOREDUCTASE"/>
    <property type="match status" value="1"/>
</dbReference>
<gene>
    <name evidence="4" type="ORF">F1654_05785</name>
</gene>
<accession>A0A5M6ZF13</accession>